<evidence type="ECO:0000256" key="1">
    <source>
        <dbReference type="ARBA" id="ARBA00023002"/>
    </source>
</evidence>
<keyword evidence="4" id="KW-1185">Reference proteome</keyword>
<dbReference type="InterPro" id="IPR002364">
    <property type="entry name" value="Quin_OxRdtase/zeta-crystal_CS"/>
</dbReference>
<dbReference type="PROSITE" id="PS01162">
    <property type="entry name" value="QOR_ZETA_CRYSTAL"/>
    <property type="match status" value="1"/>
</dbReference>
<dbReference type="InterPro" id="IPR013149">
    <property type="entry name" value="ADH-like_C"/>
</dbReference>
<dbReference type="InterPro" id="IPR013154">
    <property type="entry name" value="ADH-like_N"/>
</dbReference>
<dbReference type="CDD" id="cd08272">
    <property type="entry name" value="MDR6"/>
    <property type="match status" value="1"/>
</dbReference>
<dbReference type="PANTHER" id="PTHR11695:SF294">
    <property type="entry name" value="RETICULON-4-INTERACTING PROTEIN 1, MITOCHONDRIAL"/>
    <property type="match status" value="1"/>
</dbReference>
<dbReference type="Proteomes" id="UP000321814">
    <property type="component" value="Unassembled WGS sequence"/>
</dbReference>
<dbReference type="OrthoDB" id="9785812at2"/>
<dbReference type="PANTHER" id="PTHR11695">
    <property type="entry name" value="ALCOHOL DEHYDROGENASE RELATED"/>
    <property type="match status" value="1"/>
</dbReference>
<dbReference type="EMBL" id="VRLR01000003">
    <property type="protein sequence ID" value="TXK81735.1"/>
    <property type="molecule type" value="Genomic_DNA"/>
</dbReference>
<feature type="domain" description="Enoyl reductase (ER)" evidence="2">
    <location>
        <begin position="14"/>
        <end position="330"/>
    </location>
</feature>
<dbReference type="InterPro" id="IPR020843">
    <property type="entry name" value="ER"/>
</dbReference>
<keyword evidence="1" id="KW-0560">Oxidoreductase</keyword>
<evidence type="ECO:0000313" key="4">
    <source>
        <dbReference type="Proteomes" id="UP000321814"/>
    </source>
</evidence>
<dbReference type="Pfam" id="PF08240">
    <property type="entry name" value="ADH_N"/>
    <property type="match status" value="1"/>
</dbReference>
<dbReference type="Gene3D" id="3.40.50.720">
    <property type="entry name" value="NAD(P)-binding Rossmann-like Domain"/>
    <property type="match status" value="1"/>
</dbReference>
<evidence type="ECO:0000259" key="2">
    <source>
        <dbReference type="SMART" id="SM00829"/>
    </source>
</evidence>
<dbReference type="GO" id="GO:0016491">
    <property type="term" value="F:oxidoreductase activity"/>
    <property type="evidence" value="ECO:0007669"/>
    <property type="project" value="UniProtKB-KW"/>
</dbReference>
<dbReference type="InterPro" id="IPR011032">
    <property type="entry name" value="GroES-like_sf"/>
</dbReference>
<sequence>MSTQYSMQALQISEANGSFKLIQQSIPQPGPGQVLVKVAASGINPLDLKIRAGLAAHAKQPFPAVLGIDMAGEVVATGSDIHHFVKGDKVYGMTGGVAGQQGSLAQYQLVDADFLAKAPSNISLRQAAAMPLVVITAWEGLIDRAKVAAGHKVLVQGGAGGVGHVAVQLAKAFGAEVYATASAKDADYIRSLGAVFIDYRHTTVAQYLAEHTNNTGFDIVYNTMGGTSLDLAFQSVKTYTGHVVSSLGWGTHSIAPLSFKAASYSGVFTLLPLLTGQHRAQHGAILRRASQLTEQGLLAVRLDPEEFDFGHIEQAYEKVATASNNGKVVVTVAAE</sequence>
<evidence type="ECO:0000313" key="3">
    <source>
        <dbReference type="EMBL" id="TXK81735.1"/>
    </source>
</evidence>
<comment type="caution">
    <text evidence="3">The sequence shown here is derived from an EMBL/GenBank/DDBJ whole genome shotgun (WGS) entry which is preliminary data.</text>
</comment>
<dbReference type="SUPFAM" id="SSF50129">
    <property type="entry name" value="GroES-like"/>
    <property type="match status" value="1"/>
</dbReference>
<gene>
    <name evidence="3" type="ORF">FU839_07495</name>
</gene>
<dbReference type="GO" id="GO:0008270">
    <property type="term" value="F:zinc ion binding"/>
    <property type="evidence" value="ECO:0007669"/>
    <property type="project" value="InterPro"/>
</dbReference>
<dbReference type="SUPFAM" id="SSF51735">
    <property type="entry name" value="NAD(P)-binding Rossmann-fold domains"/>
    <property type="match status" value="1"/>
</dbReference>
<dbReference type="RefSeq" id="WP_147903850.1">
    <property type="nucleotide sequence ID" value="NZ_BAAAGC010000008.1"/>
</dbReference>
<reference evidence="3 4" key="1">
    <citation type="submission" date="2019-08" db="EMBL/GenBank/DDBJ databases">
        <title>Draft genome analysis of Rheinheimera tangshanensis isolated from the roots of fresh rice plants (Oryza sativa).</title>
        <authorList>
            <person name="Yu Q."/>
            <person name="Qi Y."/>
            <person name="Zhang H."/>
            <person name="Pu J."/>
        </authorList>
    </citation>
    <scope>NUCLEOTIDE SEQUENCE [LARGE SCALE GENOMIC DNA]</scope>
    <source>
        <strain evidence="3 4">JA3-B52</strain>
    </source>
</reference>
<dbReference type="AlphaFoldDB" id="A0A5C8LZW3"/>
<proteinExistence type="predicted"/>
<protein>
    <submittedName>
        <fullName evidence="3">Zinc-dependent alcohol dehydrogenase family protein</fullName>
    </submittedName>
</protein>
<dbReference type="Gene3D" id="3.90.180.10">
    <property type="entry name" value="Medium-chain alcohol dehydrogenases, catalytic domain"/>
    <property type="match status" value="1"/>
</dbReference>
<name>A0A5C8LZW3_9GAMM</name>
<accession>A0A5C8LZW3</accession>
<dbReference type="InterPro" id="IPR036291">
    <property type="entry name" value="NAD(P)-bd_dom_sf"/>
</dbReference>
<organism evidence="3 4">
    <name type="scientific">Rheinheimera tangshanensis</name>
    <dbReference type="NCBI Taxonomy" id="400153"/>
    <lineage>
        <taxon>Bacteria</taxon>
        <taxon>Pseudomonadati</taxon>
        <taxon>Pseudomonadota</taxon>
        <taxon>Gammaproteobacteria</taxon>
        <taxon>Chromatiales</taxon>
        <taxon>Chromatiaceae</taxon>
        <taxon>Rheinheimera</taxon>
    </lineage>
</organism>
<dbReference type="Pfam" id="PF00107">
    <property type="entry name" value="ADH_zinc_N"/>
    <property type="match status" value="1"/>
</dbReference>
<dbReference type="InterPro" id="IPR050700">
    <property type="entry name" value="YIM1/Zinc_Alcohol_DH_Fams"/>
</dbReference>
<dbReference type="SMART" id="SM00829">
    <property type="entry name" value="PKS_ER"/>
    <property type="match status" value="1"/>
</dbReference>